<dbReference type="SUPFAM" id="SSF69255">
    <property type="entry name" value="gp5 N-terminal domain-like"/>
    <property type="match status" value="1"/>
</dbReference>
<dbReference type="Pfam" id="PF05954">
    <property type="entry name" value="Phage_GPD"/>
    <property type="match status" value="1"/>
</dbReference>
<name>A0ABV7HMB9_9GAMM</name>
<feature type="domain" description="Gp5/Type VI secretion system Vgr C-terminal trimerisation" evidence="6">
    <location>
        <begin position="464"/>
        <end position="577"/>
    </location>
</feature>
<feature type="domain" description="Gp5/Type VI secretion system Vgr C-terminal trimerisation" evidence="6">
    <location>
        <begin position="599"/>
        <end position="670"/>
    </location>
</feature>
<dbReference type="InterPro" id="IPR054030">
    <property type="entry name" value="Gp5_Vgr_C"/>
</dbReference>
<comment type="subcellular location">
    <subcellularLocation>
        <location evidence="1">Secreted</location>
    </subcellularLocation>
</comment>
<reference evidence="8" key="1">
    <citation type="journal article" date="2019" name="Int. J. Syst. Evol. Microbiol.">
        <title>The Global Catalogue of Microorganisms (GCM) 10K type strain sequencing project: providing services to taxonomists for standard genome sequencing and annotation.</title>
        <authorList>
            <consortium name="The Broad Institute Genomics Platform"/>
            <consortium name="The Broad Institute Genome Sequencing Center for Infectious Disease"/>
            <person name="Wu L."/>
            <person name="Ma J."/>
        </authorList>
    </citation>
    <scope>NUCLEOTIDE SEQUENCE [LARGE SCALE GENOMIC DNA]</scope>
    <source>
        <strain evidence="8">KCTC 52141</strain>
    </source>
</reference>
<dbReference type="EMBL" id="JBHRTL010000001">
    <property type="protein sequence ID" value="MFC3153879.1"/>
    <property type="molecule type" value="Genomic_DNA"/>
</dbReference>
<dbReference type="InterPro" id="IPR017847">
    <property type="entry name" value="T6SS_RhsGE_Vgr_subset"/>
</dbReference>
<evidence type="ECO:0000256" key="2">
    <source>
        <dbReference type="ARBA" id="ARBA00005558"/>
    </source>
</evidence>
<dbReference type="PANTHER" id="PTHR32305:SF15">
    <property type="entry name" value="PROTEIN RHSA-RELATED"/>
    <property type="match status" value="1"/>
</dbReference>
<sequence length="751" mass="83393">MERIYNLISPLDAEQLRFSALQGRESLSQLFQFDLTLTSPSGDITPADLLGQPLTLEVALADGGTRHLNGQCTEFQSLGKHGRQYLYRARLRPWLWYATQRQDYRIFQNSSVPDMIKQVLAAYPFECRFNLCGRYRNWEYCVQYRESDANFVMRLLEHEGIWFFFEHSAGGHTMVMTDDIGLASPAPAYAALPFQAAGATEPNKDFIDRWHGAGSVTSGSYQARDYNFEQASALLDTQRAQPASHPFGKLDVFDYPGSYPHVDDGDGYAKVRVEELRSPHQRSYGKASARGIAPGYLLTLEQHPQAHHNQEYLMVACDYDFQANDYEADTGAAPFVMQVQFEAHPSSEPYRPARLTRKPLTHGPDSAVVSGPAGEEIYTDEHGRVKVHFHWDRYSGRDQNSSCWIRVSHPWAGAGFGGIHVPRIGQEVLVDYLNGDPDRPVITSRVYNNLQPAPWSLPANATQSGFLTRSTPAGTWEQANAFRFEDKIGQEQIWLHAQKNQDIEVNNDETHWVGNDRTKTIDRDETTQVKRDRTETVDGNETITVHKTRTEEVDGDETITVHSNRQERVDKNETISIGDNRTEEVGKNESITIGDSRSKNVANNETVNIGVDRNADIGKSDTLSVGKNATLNVGGHHKASIGKTSMQTVALARMDNVGAAYSLNVGALMNTIVGLNQTEQIGQSKTTKVKKNTTINTGEDLVLEAGNSITLQVGKASLVLNSNGNITLVGNEVTLEASGPMQITGSDIDLN</sequence>
<dbReference type="InterPro" id="IPR050708">
    <property type="entry name" value="T6SS_VgrG/RHS"/>
</dbReference>
<accession>A0ABV7HMB9</accession>
<dbReference type="Gene3D" id="4.10.220.110">
    <property type="match status" value="1"/>
</dbReference>
<dbReference type="PANTHER" id="PTHR32305">
    <property type="match status" value="1"/>
</dbReference>
<dbReference type="Gene3D" id="3.55.50.10">
    <property type="entry name" value="Baseplate protein-like domains"/>
    <property type="match status" value="1"/>
</dbReference>
<protein>
    <submittedName>
        <fullName evidence="7">Type VI secretion system Vgr family protein</fullName>
    </submittedName>
</protein>
<evidence type="ECO:0000313" key="7">
    <source>
        <dbReference type="EMBL" id="MFC3153879.1"/>
    </source>
</evidence>
<dbReference type="NCBIfam" id="TIGR03361">
    <property type="entry name" value="VI_Rhs_Vgr"/>
    <property type="match status" value="1"/>
</dbReference>
<evidence type="ECO:0000256" key="1">
    <source>
        <dbReference type="ARBA" id="ARBA00004613"/>
    </source>
</evidence>
<comment type="similarity">
    <text evidence="2">Belongs to the VgrG protein family.</text>
</comment>
<dbReference type="Proteomes" id="UP001595548">
    <property type="component" value="Unassembled WGS sequence"/>
</dbReference>
<dbReference type="Gene3D" id="2.30.110.50">
    <property type="match status" value="1"/>
</dbReference>
<dbReference type="SUPFAM" id="SSF69349">
    <property type="entry name" value="Phage fibre proteins"/>
    <property type="match status" value="2"/>
</dbReference>
<evidence type="ECO:0000259" key="5">
    <source>
        <dbReference type="Pfam" id="PF04717"/>
    </source>
</evidence>
<dbReference type="RefSeq" id="WP_382413901.1">
    <property type="nucleotide sequence ID" value="NZ_AP031500.1"/>
</dbReference>
<keyword evidence="3" id="KW-0964">Secreted</keyword>
<dbReference type="SUPFAM" id="SSF69279">
    <property type="entry name" value="Phage tail proteins"/>
    <property type="match status" value="2"/>
</dbReference>
<feature type="region of interest" description="Disordered" evidence="4">
    <location>
        <begin position="347"/>
        <end position="371"/>
    </location>
</feature>
<gene>
    <name evidence="7" type="ORF">ACFOEB_01565</name>
</gene>
<dbReference type="Gene3D" id="2.40.50.230">
    <property type="entry name" value="Gp5 N-terminal domain"/>
    <property type="match status" value="1"/>
</dbReference>
<evidence type="ECO:0000256" key="4">
    <source>
        <dbReference type="SAM" id="MobiDB-lite"/>
    </source>
</evidence>
<dbReference type="Pfam" id="PF04717">
    <property type="entry name" value="Phage_base_V"/>
    <property type="match status" value="1"/>
</dbReference>
<evidence type="ECO:0000256" key="3">
    <source>
        <dbReference type="ARBA" id="ARBA00022525"/>
    </source>
</evidence>
<dbReference type="InterPro" id="IPR006533">
    <property type="entry name" value="T6SS_Vgr_RhsGE"/>
</dbReference>
<dbReference type="InterPro" id="IPR037026">
    <property type="entry name" value="Vgr_OB-fold_dom_sf"/>
</dbReference>
<feature type="domain" description="Gp5/Type VI secretion system Vgr protein OB-fold" evidence="5">
    <location>
        <begin position="380"/>
        <end position="447"/>
    </location>
</feature>
<dbReference type="InterPro" id="IPR006531">
    <property type="entry name" value="Gp5/Vgr_OB"/>
</dbReference>
<keyword evidence="8" id="KW-1185">Reference proteome</keyword>
<proteinExistence type="inferred from homology"/>
<dbReference type="Pfam" id="PF22178">
    <property type="entry name" value="Gp5_trimer_C"/>
    <property type="match status" value="2"/>
</dbReference>
<comment type="caution">
    <text evidence="7">The sequence shown here is derived from an EMBL/GenBank/DDBJ whole genome shotgun (WGS) entry which is preliminary data.</text>
</comment>
<organism evidence="7 8">
    <name type="scientific">Gilvimarinus japonicus</name>
    <dbReference type="NCBI Taxonomy" id="1796469"/>
    <lineage>
        <taxon>Bacteria</taxon>
        <taxon>Pseudomonadati</taxon>
        <taxon>Pseudomonadota</taxon>
        <taxon>Gammaproteobacteria</taxon>
        <taxon>Cellvibrionales</taxon>
        <taxon>Cellvibrionaceae</taxon>
        <taxon>Gilvimarinus</taxon>
    </lineage>
</organism>
<evidence type="ECO:0000259" key="6">
    <source>
        <dbReference type="Pfam" id="PF22178"/>
    </source>
</evidence>
<dbReference type="NCBIfam" id="TIGR01646">
    <property type="entry name" value="vgr_GE"/>
    <property type="match status" value="1"/>
</dbReference>
<evidence type="ECO:0000313" key="8">
    <source>
        <dbReference type="Proteomes" id="UP001595548"/>
    </source>
</evidence>